<dbReference type="PANTHER" id="PTHR12151:SF25">
    <property type="entry name" value="LINALOOL DEHYDRATASE_ISOMERASE DOMAIN-CONTAINING PROTEIN"/>
    <property type="match status" value="1"/>
</dbReference>
<keyword evidence="4" id="KW-1015">Disulfide bond</keyword>
<evidence type="ECO:0000259" key="5">
    <source>
        <dbReference type="PROSITE" id="PS51352"/>
    </source>
</evidence>
<dbReference type="SUPFAM" id="SSF52833">
    <property type="entry name" value="Thioredoxin-like"/>
    <property type="match status" value="1"/>
</dbReference>
<feature type="domain" description="Thioredoxin" evidence="5">
    <location>
        <begin position="29"/>
        <end position="194"/>
    </location>
</feature>
<keyword evidence="3" id="KW-0479">Metal-binding</keyword>
<comment type="caution">
    <text evidence="6">The sequence shown here is derived from an EMBL/GenBank/DDBJ whole genome shotgun (WGS) entry which is preliminary data.</text>
</comment>
<dbReference type="PROSITE" id="PS51352">
    <property type="entry name" value="THIOREDOXIN_2"/>
    <property type="match status" value="1"/>
</dbReference>
<organism evidence="6 7">
    <name type="scientific">Halomonas organivorans</name>
    <dbReference type="NCBI Taxonomy" id="257772"/>
    <lineage>
        <taxon>Bacteria</taxon>
        <taxon>Pseudomonadati</taxon>
        <taxon>Pseudomonadota</taxon>
        <taxon>Gammaproteobacteria</taxon>
        <taxon>Oceanospirillales</taxon>
        <taxon>Halomonadaceae</taxon>
        <taxon>Halomonas</taxon>
    </lineage>
</organism>
<feature type="binding site" evidence="3">
    <location>
        <position position="73"/>
    </location>
    <ligand>
        <name>Cu cation</name>
        <dbReference type="ChEBI" id="CHEBI:23378"/>
    </ligand>
</feature>
<evidence type="ECO:0000256" key="2">
    <source>
        <dbReference type="ARBA" id="ARBA00023008"/>
    </source>
</evidence>
<proteinExistence type="inferred from homology"/>
<dbReference type="PANTHER" id="PTHR12151">
    <property type="entry name" value="ELECTRON TRANSPORT PROTIN SCO1/SENC FAMILY MEMBER"/>
    <property type="match status" value="1"/>
</dbReference>
<dbReference type="InterPro" id="IPR013766">
    <property type="entry name" value="Thioredoxin_domain"/>
</dbReference>
<keyword evidence="7" id="KW-1185">Reference proteome</keyword>
<dbReference type="Pfam" id="PF02630">
    <property type="entry name" value="SCO1-SenC"/>
    <property type="match status" value="1"/>
</dbReference>
<feature type="binding site" evidence="3">
    <location>
        <position position="159"/>
    </location>
    <ligand>
        <name>Cu cation</name>
        <dbReference type="ChEBI" id="CHEBI:23378"/>
    </ligand>
</feature>
<dbReference type="EMBL" id="JACHXM010000002">
    <property type="protein sequence ID" value="MBB3139802.1"/>
    <property type="molecule type" value="Genomic_DNA"/>
</dbReference>
<feature type="binding site" evidence="3">
    <location>
        <position position="69"/>
    </location>
    <ligand>
        <name>Cu cation</name>
        <dbReference type="ChEBI" id="CHEBI:23378"/>
    </ligand>
</feature>
<gene>
    <name evidence="6" type="ORF">FHR96_000649</name>
</gene>
<evidence type="ECO:0000256" key="4">
    <source>
        <dbReference type="PIRSR" id="PIRSR603782-2"/>
    </source>
</evidence>
<dbReference type="RefSeq" id="WP_246392757.1">
    <property type="nucleotide sequence ID" value="NZ_JACHXM010000002.1"/>
</dbReference>
<dbReference type="GO" id="GO:0046872">
    <property type="term" value="F:metal ion binding"/>
    <property type="evidence" value="ECO:0007669"/>
    <property type="project" value="UniProtKB-KW"/>
</dbReference>
<evidence type="ECO:0000313" key="7">
    <source>
        <dbReference type="Proteomes" id="UP000525987"/>
    </source>
</evidence>
<sequence length="196" mass="21726">MKYAMTKWLIPVAAALWLTGCSDQNWRTTDISDVMPPLDFTLVDENGRDVNAEDYLGKATLLYFGYTHCPDVCPTTLARIAAASKRLDDTLRDDLQVLFVSVDPGRDTPEVMKGYTEIFGPQFVGLTGDRAQIDALTNRYRISYEYGEKDDNGGYDVSHSSAIFAFDPRGNAKLLIRDSDPMDNVVADIARLAAQG</sequence>
<protein>
    <submittedName>
        <fullName evidence="6">Protein SCO1/2</fullName>
    </submittedName>
</protein>
<feature type="disulfide bond" description="Redox-active" evidence="4">
    <location>
        <begin position="69"/>
        <end position="73"/>
    </location>
</feature>
<comment type="similarity">
    <text evidence="1">Belongs to the SCO1/2 family.</text>
</comment>
<dbReference type="InterPro" id="IPR003782">
    <property type="entry name" value="SCO1/SenC"/>
</dbReference>
<dbReference type="Proteomes" id="UP000525987">
    <property type="component" value="Unassembled WGS sequence"/>
</dbReference>
<dbReference type="FunFam" id="3.40.30.10:FF:000013">
    <property type="entry name" value="Blast:Protein SCO1 homolog, mitochondrial"/>
    <property type="match status" value="1"/>
</dbReference>
<name>A0A7W5G4B7_9GAMM</name>
<evidence type="ECO:0000313" key="6">
    <source>
        <dbReference type="EMBL" id="MBB3139802.1"/>
    </source>
</evidence>
<keyword evidence="2 3" id="KW-0186">Copper</keyword>
<dbReference type="PROSITE" id="PS51257">
    <property type="entry name" value="PROKAR_LIPOPROTEIN"/>
    <property type="match status" value="1"/>
</dbReference>
<dbReference type="AlphaFoldDB" id="A0A7W5G4B7"/>
<evidence type="ECO:0000256" key="3">
    <source>
        <dbReference type="PIRSR" id="PIRSR603782-1"/>
    </source>
</evidence>
<reference evidence="6 7" key="1">
    <citation type="submission" date="2020-08" db="EMBL/GenBank/DDBJ databases">
        <title>Genomic Encyclopedia of Type Strains, Phase III (KMG-III): the genomes of soil and plant-associated and newly described type strains.</title>
        <authorList>
            <person name="Whitman W."/>
        </authorList>
    </citation>
    <scope>NUCLEOTIDE SEQUENCE [LARGE SCALE GENOMIC DNA]</scope>
    <source>
        <strain evidence="6 7">CECT 5995</strain>
    </source>
</reference>
<evidence type="ECO:0000256" key="1">
    <source>
        <dbReference type="ARBA" id="ARBA00010996"/>
    </source>
</evidence>
<dbReference type="InterPro" id="IPR036249">
    <property type="entry name" value="Thioredoxin-like_sf"/>
</dbReference>
<dbReference type="Gene3D" id="3.40.30.10">
    <property type="entry name" value="Glutaredoxin"/>
    <property type="match status" value="1"/>
</dbReference>
<dbReference type="CDD" id="cd02968">
    <property type="entry name" value="SCO"/>
    <property type="match status" value="1"/>
</dbReference>
<accession>A0A7W5G4B7</accession>